<dbReference type="Pfam" id="PF02780">
    <property type="entry name" value="Transketolase_C"/>
    <property type="match status" value="1"/>
</dbReference>
<feature type="domain" description="Transketolase-like pyrimidine-binding" evidence="11">
    <location>
        <begin position="51"/>
        <end position="226"/>
    </location>
</feature>
<evidence type="ECO:0000256" key="1">
    <source>
        <dbReference type="ARBA" id="ARBA00001964"/>
    </source>
</evidence>
<evidence type="ECO:0000256" key="8">
    <source>
        <dbReference type="ARBA" id="ARBA00023128"/>
    </source>
</evidence>
<keyword evidence="13" id="KW-1185">Reference proteome</keyword>
<evidence type="ECO:0000256" key="4">
    <source>
        <dbReference type="ARBA" id="ARBA00022946"/>
    </source>
</evidence>
<dbReference type="InterPro" id="IPR009014">
    <property type="entry name" value="Transketo_C/PFOR_II"/>
</dbReference>
<evidence type="ECO:0000256" key="3">
    <source>
        <dbReference type="ARBA" id="ARBA00022723"/>
    </source>
</evidence>
<proteinExistence type="predicted"/>
<dbReference type="Proteomes" id="UP000250266">
    <property type="component" value="Unassembled WGS sequence"/>
</dbReference>
<keyword evidence="9 10" id="KW-0670">Pyruvate</keyword>
<dbReference type="Gene3D" id="3.40.50.970">
    <property type="match status" value="1"/>
</dbReference>
<dbReference type="FunFam" id="3.40.50.970:FF:000006">
    <property type="entry name" value="Pyruvate dehydrogenase E1 component subunit beta"/>
    <property type="match status" value="1"/>
</dbReference>
<accession>A0A8E2ELN1</accession>
<comment type="function">
    <text evidence="10">The pyruvate dehydrogenase complex catalyzes the overall conversion of pyruvate to acetyl-CoA and CO2.</text>
</comment>
<dbReference type="PANTHER" id="PTHR11624:SF96">
    <property type="entry name" value="PYRUVATE DEHYDROGENASE E1 COMPONENT SUBUNIT BETA, MITOCHONDRIAL"/>
    <property type="match status" value="1"/>
</dbReference>
<dbReference type="CDD" id="cd07036">
    <property type="entry name" value="TPP_PYR_E1-PDHc-beta_like"/>
    <property type="match status" value="1"/>
</dbReference>
<dbReference type="SMART" id="SM00861">
    <property type="entry name" value="Transket_pyr"/>
    <property type="match status" value="1"/>
</dbReference>
<dbReference type="InterPro" id="IPR029061">
    <property type="entry name" value="THDP-binding"/>
</dbReference>
<sequence length="377" mass="40867">MSAARLLRPTARLLSAPRPAPNLRPSFRPIALIPSIARSRGYATPSGTKEMTVRDALNEAMAEEMEQNDKVFILGEEVAQYNGAYKVTKGLLDRFGDKRVIDSPITESGFCGLTVGAALAGLHPVCEFMTFNFAMQAIDQIINSAAKTHYMSGGIQPCNITFRGPNGFASGVAAQHSQDYTAWYASIPGLKVVAPYSAEDAKGLLKAAIRDPNPVVVLENELLYGLPFQMSEAAQKDDFVIPFGKAKIERPGKDLTIVSLSRCVGQSLVAAEQLKQRYGIEAEVINLRSIKPLDIDAIVKSVKKTGHMMAVESGFPSFGVGAEIIALTCEYAFDYLDAPPVRVTGAEVPTPYAQNLEEMSFPSEELITNYAAKLLRV</sequence>
<evidence type="ECO:0000313" key="13">
    <source>
        <dbReference type="Proteomes" id="UP000250266"/>
    </source>
</evidence>
<dbReference type="FunFam" id="3.40.50.920:FF:000001">
    <property type="entry name" value="Pyruvate dehydrogenase E1 beta subunit"/>
    <property type="match status" value="1"/>
</dbReference>
<dbReference type="InterPro" id="IPR005475">
    <property type="entry name" value="Transketolase-like_Pyr-bd"/>
</dbReference>
<dbReference type="GO" id="GO:0046872">
    <property type="term" value="F:metal ion binding"/>
    <property type="evidence" value="ECO:0007669"/>
    <property type="project" value="UniProtKB-KW"/>
</dbReference>
<dbReference type="GO" id="GO:0004739">
    <property type="term" value="F:pyruvate dehydrogenase (acetyl-transferring) activity"/>
    <property type="evidence" value="ECO:0007669"/>
    <property type="project" value="UniProtKB-UniRule"/>
</dbReference>
<comment type="subcellular location">
    <subcellularLocation>
        <location evidence="2">Mitochondrion</location>
    </subcellularLocation>
</comment>
<dbReference type="GO" id="GO:0005739">
    <property type="term" value="C:mitochondrion"/>
    <property type="evidence" value="ECO:0007669"/>
    <property type="project" value="UniProtKB-SubCell"/>
</dbReference>
<evidence type="ECO:0000256" key="2">
    <source>
        <dbReference type="ARBA" id="ARBA00004173"/>
    </source>
</evidence>
<keyword evidence="7 10" id="KW-0786">Thiamine pyrophosphate</keyword>
<dbReference type="PANTHER" id="PTHR11624">
    <property type="entry name" value="DEHYDROGENASE RELATED"/>
    <property type="match status" value="1"/>
</dbReference>
<dbReference type="Pfam" id="PF02779">
    <property type="entry name" value="Transket_pyr"/>
    <property type="match status" value="1"/>
</dbReference>
<dbReference type="AlphaFoldDB" id="A0A8E2ELN1"/>
<keyword evidence="3" id="KW-0479">Metal-binding</keyword>
<evidence type="ECO:0000256" key="6">
    <source>
        <dbReference type="ARBA" id="ARBA00023002"/>
    </source>
</evidence>
<dbReference type="EC" id="1.2.4.1" evidence="10"/>
<evidence type="ECO:0000256" key="7">
    <source>
        <dbReference type="ARBA" id="ARBA00023052"/>
    </source>
</evidence>
<evidence type="ECO:0000256" key="9">
    <source>
        <dbReference type="ARBA" id="ARBA00023317"/>
    </source>
</evidence>
<name>A0A8E2ELN1_9PEZI</name>
<comment type="cofactor">
    <cofactor evidence="1 10">
        <name>thiamine diphosphate</name>
        <dbReference type="ChEBI" id="CHEBI:58937"/>
    </cofactor>
</comment>
<keyword evidence="5" id="KW-0630">Potassium</keyword>
<dbReference type="InterPro" id="IPR033248">
    <property type="entry name" value="Transketolase_C"/>
</dbReference>
<dbReference type="SUPFAM" id="SSF52922">
    <property type="entry name" value="TK C-terminal domain-like"/>
    <property type="match status" value="1"/>
</dbReference>
<gene>
    <name evidence="12" type="ORF">K432DRAFT_342423</name>
</gene>
<dbReference type="NCBIfam" id="NF006667">
    <property type="entry name" value="PRK09212.1"/>
    <property type="match status" value="1"/>
</dbReference>
<evidence type="ECO:0000259" key="11">
    <source>
        <dbReference type="SMART" id="SM00861"/>
    </source>
</evidence>
<evidence type="ECO:0000256" key="5">
    <source>
        <dbReference type="ARBA" id="ARBA00022958"/>
    </source>
</evidence>
<comment type="catalytic activity">
    <reaction evidence="10">
        <text>N(6)-[(R)-lipoyl]-L-lysyl-[protein] + pyruvate + H(+) = N(6)-[(R)-S(8)-acetyldihydrolipoyl]-L-lysyl-[protein] + CO2</text>
        <dbReference type="Rhea" id="RHEA:19189"/>
        <dbReference type="Rhea" id="RHEA-COMP:10474"/>
        <dbReference type="Rhea" id="RHEA-COMP:10478"/>
        <dbReference type="ChEBI" id="CHEBI:15361"/>
        <dbReference type="ChEBI" id="CHEBI:15378"/>
        <dbReference type="ChEBI" id="CHEBI:16526"/>
        <dbReference type="ChEBI" id="CHEBI:83099"/>
        <dbReference type="ChEBI" id="CHEBI:83111"/>
        <dbReference type="EC" id="1.2.4.1"/>
    </reaction>
</comment>
<dbReference type="InterPro" id="IPR027110">
    <property type="entry name" value="PDHB_mito-type"/>
</dbReference>
<dbReference type="GO" id="GO:0006086">
    <property type="term" value="P:pyruvate decarboxylation to acetyl-CoA"/>
    <property type="evidence" value="ECO:0007669"/>
    <property type="project" value="InterPro"/>
</dbReference>
<reference evidence="12 13" key="1">
    <citation type="journal article" date="2016" name="Nat. Commun.">
        <title>Ectomycorrhizal ecology is imprinted in the genome of the dominant symbiotic fungus Cenococcum geophilum.</title>
        <authorList>
            <consortium name="DOE Joint Genome Institute"/>
            <person name="Peter M."/>
            <person name="Kohler A."/>
            <person name="Ohm R.A."/>
            <person name="Kuo A."/>
            <person name="Krutzmann J."/>
            <person name="Morin E."/>
            <person name="Arend M."/>
            <person name="Barry K.W."/>
            <person name="Binder M."/>
            <person name="Choi C."/>
            <person name="Clum A."/>
            <person name="Copeland A."/>
            <person name="Grisel N."/>
            <person name="Haridas S."/>
            <person name="Kipfer T."/>
            <person name="LaButti K."/>
            <person name="Lindquist E."/>
            <person name="Lipzen A."/>
            <person name="Maire R."/>
            <person name="Meier B."/>
            <person name="Mihaltcheva S."/>
            <person name="Molinier V."/>
            <person name="Murat C."/>
            <person name="Poggeler S."/>
            <person name="Quandt C.A."/>
            <person name="Sperisen C."/>
            <person name="Tritt A."/>
            <person name="Tisserant E."/>
            <person name="Crous P.W."/>
            <person name="Henrissat B."/>
            <person name="Nehls U."/>
            <person name="Egli S."/>
            <person name="Spatafora J.W."/>
            <person name="Grigoriev I.V."/>
            <person name="Martin F.M."/>
        </authorList>
    </citation>
    <scope>NUCLEOTIDE SEQUENCE [LARGE SCALE GENOMIC DNA]</scope>
    <source>
        <strain evidence="12 13">CBS 459.81</strain>
    </source>
</reference>
<keyword evidence="6 10" id="KW-0560">Oxidoreductase</keyword>
<dbReference type="SUPFAM" id="SSF52518">
    <property type="entry name" value="Thiamin diphosphate-binding fold (THDP-binding)"/>
    <property type="match status" value="1"/>
</dbReference>
<evidence type="ECO:0000256" key="10">
    <source>
        <dbReference type="RuleBase" id="RU364074"/>
    </source>
</evidence>
<organism evidence="12 13">
    <name type="scientific">Lepidopterella palustris CBS 459.81</name>
    <dbReference type="NCBI Taxonomy" id="1314670"/>
    <lineage>
        <taxon>Eukaryota</taxon>
        <taxon>Fungi</taxon>
        <taxon>Dikarya</taxon>
        <taxon>Ascomycota</taxon>
        <taxon>Pezizomycotina</taxon>
        <taxon>Dothideomycetes</taxon>
        <taxon>Pleosporomycetidae</taxon>
        <taxon>Mytilinidiales</taxon>
        <taxon>Argynnaceae</taxon>
        <taxon>Lepidopterella</taxon>
    </lineage>
</organism>
<dbReference type="EMBL" id="KV744813">
    <property type="protein sequence ID" value="OCK85783.1"/>
    <property type="molecule type" value="Genomic_DNA"/>
</dbReference>
<keyword evidence="8" id="KW-0496">Mitochondrion</keyword>
<keyword evidence="4" id="KW-0809">Transit peptide</keyword>
<dbReference type="Gene3D" id="3.40.50.920">
    <property type="match status" value="1"/>
</dbReference>
<dbReference type="NCBIfam" id="NF008854">
    <property type="entry name" value="PRK11892.1"/>
    <property type="match status" value="1"/>
</dbReference>
<protein>
    <recommendedName>
        <fullName evidence="10">Pyruvate dehydrogenase E1 component subunit beta</fullName>
        <ecNumber evidence="10">1.2.4.1</ecNumber>
    </recommendedName>
</protein>
<evidence type="ECO:0000313" key="12">
    <source>
        <dbReference type="EMBL" id="OCK85783.1"/>
    </source>
</evidence>
<dbReference type="OrthoDB" id="10266385at2759"/>